<keyword evidence="4" id="KW-1185">Reference proteome</keyword>
<dbReference type="AlphaFoldDB" id="A0A8I6YFU7"/>
<reference evidence="3" key="3">
    <citation type="submission" date="2022-01" db="UniProtKB">
        <authorList>
            <consortium name="EnsemblPlants"/>
        </authorList>
    </citation>
    <scope>IDENTIFICATION</scope>
    <source>
        <strain evidence="3">subsp. vulgare</strain>
    </source>
</reference>
<reference evidence="4" key="1">
    <citation type="journal article" date="2012" name="Nature">
        <title>A physical, genetic and functional sequence assembly of the barley genome.</title>
        <authorList>
            <consortium name="The International Barley Genome Sequencing Consortium"/>
            <person name="Mayer K.F."/>
            <person name="Waugh R."/>
            <person name="Brown J.W."/>
            <person name="Schulman A."/>
            <person name="Langridge P."/>
            <person name="Platzer M."/>
            <person name="Fincher G.B."/>
            <person name="Muehlbauer G.J."/>
            <person name="Sato K."/>
            <person name="Close T.J."/>
            <person name="Wise R.P."/>
            <person name="Stein N."/>
        </authorList>
    </citation>
    <scope>NUCLEOTIDE SEQUENCE [LARGE SCALE GENOMIC DNA]</scope>
    <source>
        <strain evidence="4">cv. Morex</strain>
    </source>
</reference>
<dbReference type="GO" id="GO:0006952">
    <property type="term" value="P:defense response"/>
    <property type="evidence" value="ECO:0007669"/>
    <property type="project" value="InterPro"/>
</dbReference>
<dbReference type="Proteomes" id="UP000011116">
    <property type="component" value="Chromosome 7H"/>
</dbReference>
<dbReference type="SUPFAM" id="SSF52047">
    <property type="entry name" value="RNI-like"/>
    <property type="match status" value="1"/>
</dbReference>
<keyword evidence="1" id="KW-0677">Repeat</keyword>
<dbReference type="InterPro" id="IPR044974">
    <property type="entry name" value="Disease_R_plants"/>
</dbReference>
<feature type="domain" description="Disease resistance R13L4/SHOC-2-like LRR" evidence="2">
    <location>
        <begin position="56"/>
        <end position="391"/>
    </location>
</feature>
<dbReference type="Gene3D" id="3.80.10.10">
    <property type="entry name" value="Ribonuclease Inhibitor"/>
    <property type="match status" value="1"/>
</dbReference>
<evidence type="ECO:0000259" key="2">
    <source>
        <dbReference type="Pfam" id="PF23598"/>
    </source>
</evidence>
<evidence type="ECO:0000313" key="3">
    <source>
        <dbReference type="EnsemblPlants" id="HORVU.MOREX.r3.7HG0635020.1.CDS1"/>
    </source>
</evidence>
<dbReference type="Gramene" id="HORVU.MOREX.r2.7HG0527550.1">
    <property type="protein sequence ID" value="HORVU.MOREX.r2.7HG0527550.1.CDS.1"/>
    <property type="gene ID" value="HORVU.MOREX.r2.7HG0527550"/>
</dbReference>
<dbReference type="InterPro" id="IPR055414">
    <property type="entry name" value="LRR_R13L4/SHOC2-like"/>
</dbReference>
<evidence type="ECO:0000313" key="4">
    <source>
        <dbReference type="Proteomes" id="UP000011116"/>
    </source>
</evidence>
<accession>A0A8I6YFU7</accession>
<dbReference type="PANTHER" id="PTHR23155">
    <property type="entry name" value="DISEASE RESISTANCE PROTEIN RP"/>
    <property type="match status" value="1"/>
</dbReference>
<sequence length="450" mass="50162">MIHDLIAHKSAEENFIVAIDYRCRKNVSLSHKVRRLSLVFGDARYAKTPANIRKSHVRSVRFSGLLESMPCLTEFKLVRVLNLQLSGQGRRDDDMADLSGISEMLQLRYLQIACDVCIKLPNHVLQYLGTLDITDARFAPVPWDVNFPRLLHLHLSLPVQRDLLDGIDRIRSPSLMSLGKLNNLQELHLTISSLSTFQHVAKNMEALGSLLGGHGNLKTIAVAHASSATNTAASKTNILWDCMEPPPLLERFEFSPHTSCIFSQVPSWVGKLDNLCILKIAVRGLLTHCVDNLRGLPALTTLSLYVETPPDNKIIFDKVGFSVLKYFMFTFMRGIAMVKFEADAMPNLWKLKLVFDAIPPMDQQWKTNGHGTALISIDYMLGLREIFTKFGGAAADLEYVSRIGIVSNHLSNPIIDVQLAGSGSYGDENTEVEITTTDEILGEIPDKIII</sequence>
<organism evidence="3 4">
    <name type="scientific">Hordeum vulgare subsp. vulgare</name>
    <name type="common">Domesticated barley</name>
    <dbReference type="NCBI Taxonomy" id="112509"/>
    <lineage>
        <taxon>Eukaryota</taxon>
        <taxon>Viridiplantae</taxon>
        <taxon>Streptophyta</taxon>
        <taxon>Embryophyta</taxon>
        <taxon>Tracheophyta</taxon>
        <taxon>Spermatophyta</taxon>
        <taxon>Magnoliopsida</taxon>
        <taxon>Liliopsida</taxon>
        <taxon>Poales</taxon>
        <taxon>Poaceae</taxon>
        <taxon>BOP clade</taxon>
        <taxon>Pooideae</taxon>
        <taxon>Triticodae</taxon>
        <taxon>Triticeae</taxon>
        <taxon>Hordeinae</taxon>
        <taxon>Hordeum</taxon>
    </lineage>
</organism>
<evidence type="ECO:0000256" key="1">
    <source>
        <dbReference type="ARBA" id="ARBA00022737"/>
    </source>
</evidence>
<name>A0A8I6YFU7_HORVV</name>
<dbReference type="InterPro" id="IPR032675">
    <property type="entry name" value="LRR_dom_sf"/>
</dbReference>
<reference evidence="3" key="2">
    <citation type="submission" date="2020-10" db="EMBL/GenBank/DDBJ databases">
        <authorList>
            <person name="Scholz U."/>
            <person name="Mascher M."/>
            <person name="Fiebig A."/>
        </authorList>
    </citation>
    <scope>NUCLEOTIDE SEQUENCE [LARGE SCALE GENOMIC DNA]</scope>
    <source>
        <strain evidence="3">cv. Morex</strain>
    </source>
</reference>
<dbReference type="EnsemblPlants" id="HORVU.MOREX.r3.7HG0635020.1">
    <property type="protein sequence ID" value="HORVU.MOREX.r3.7HG0635020.1.CDS1"/>
    <property type="gene ID" value="HORVU.MOREX.r3.7HG0635020"/>
</dbReference>
<proteinExistence type="predicted"/>
<dbReference type="Gramene" id="HORVU.MOREX.r3.7HG0635020.1">
    <property type="protein sequence ID" value="HORVU.MOREX.r3.7HG0635020.1.CDS1"/>
    <property type="gene ID" value="HORVU.MOREX.r3.7HG0635020"/>
</dbReference>
<dbReference type="Pfam" id="PF23598">
    <property type="entry name" value="LRR_14"/>
    <property type="match status" value="1"/>
</dbReference>
<dbReference type="PANTHER" id="PTHR23155:SF1087">
    <property type="entry name" value="OS11G0462900 PROTEIN"/>
    <property type="match status" value="1"/>
</dbReference>
<protein>
    <recommendedName>
        <fullName evidence="2">Disease resistance R13L4/SHOC-2-like LRR domain-containing protein</fullName>
    </recommendedName>
</protein>